<evidence type="ECO:0008006" key="4">
    <source>
        <dbReference type="Google" id="ProtNLM"/>
    </source>
</evidence>
<feature type="region of interest" description="Disordered" evidence="1">
    <location>
        <begin position="1160"/>
        <end position="1217"/>
    </location>
</feature>
<feature type="region of interest" description="Disordered" evidence="1">
    <location>
        <begin position="390"/>
        <end position="438"/>
    </location>
</feature>
<sequence>MAAPAGRDRKENQPYDDGRGYGKFRKRPFRKGQATPYDRPSTTIRNSGLQTANGSGNGWLSKLVDPAQRLISSGAHRLFASLLRKRLPPPPPPTQPPEPEAERDLKQKQLEAISKSKQVETVPMLSSKAAVYSQGEPSHMHDRPSSSLGGAITDLESMLQQKKFTRHEIDRLTALLQSRVVDLPVENEKSEFVPPNSFQLHDKEFPSTPVKYNGTGNHLIASPDVRDQDVASPAELAKAYMGSRPSKVSPSMLGLPSQPWKDDSAPQVSKISRPNGSTTSAIYKSSGKAGLTENGFMTPRSWGRSAVYSMARTPYSRTLSATLIQGAGTSSDAFGGRVSSYQSTLENGRFSGSKQGTLKRRSSVMESDIGSPSPIRRIRQKSNLMSAGALAVRGTRSKSDPEEHLALTSKSVTKDEPSKENGDYSIQNPGFTPVSSKSSEMASKILQQLDVLVSSREKSPAKLSPSMLRGQALRSLEKIDSSKFLETVQNNTQDNARNSSVLDAERFRPEKEDRIEQNGQSKVDIDGGKAVASTTVEKPNPFDAGVVNTGIKFSGQAPKLKKPGFRMSANEDFLEFDDDDDTVGNTSTGCGTGHMKLSSASDGSKADEAAVVDKTPVLSGANPLSSSILSKKDTATQNGPTSVGSSSTFAFAAPLSTEVVKHAIPSKSADVSDNAAIGIFSSGVKTASRTEVNDASEKFPLFSSVPSLTVANNGFSTKFGASSGSQLESSQRVLPVAAVADPSAKQPDGNKYADTNKPVVSFKTSETQPSSVLASSSAAGMFSFGSGLQNGTVPGSSTGQTLSDSSLLIVPNGSTGTDISVNAVNSGSSGNSASEAAPILGSSIFKFGSHLTSSSVSFANASGDINRSKTETSFGSLAGDPFADSKPAVASTRSGLFGIAPSIVAESTTSSSPSNDISATSDKSTLVSSPFVSTSASTGSNLVGATAASVTVTSNSPLGGSTPTATNPGSSIFGTAASSSTGNSLFSAAAPSTPTGNSRFSFSANSTSLGPASQAQGLNNTASTKVAATGFATSTQCTPSQFGSSVSSPFGLSANIAPATADGSSGFGSSSIPNPFSTGTSSGVPSSAPSSESNKSVSTNASTSSPLFGSSWSTTPVFGSVSSSPASSSGFVFGASSSSGASTAGATAFGSSANATSSSSPFSFSAPAANPPPSQPVFGNPTTTPSFAFGSTPSFGSTQPSVSNDQMGMEDSMAEDTVQATTPSIPLFGQQTLIPPSSGFIFGSAVSPTSGNTLFGSTAPPSAGTPQFGSTAVGTPQFGSTAAVNPQFGSTAAVTPQFGSAAASPSIPFQFGGQPTPQAAAPFQASSSLEYAGSFSLGTGDKSNRRIVKVRKSSRKK</sequence>
<feature type="compositionally biased region" description="Low complexity" evidence="1">
    <location>
        <begin position="1077"/>
        <end position="1098"/>
    </location>
</feature>
<feature type="region of interest" description="Disordered" evidence="1">
    <location>
        <begin position="346"/>
        <end position="374"/>
    </location>
</feature>
<feature type="compositionally biased region" description="Polar residues" evidence="1">
    <location>
        <begin position="40"/>
        <end position="54"/>
    </location>
</feature>
<feature type="compositionally biased region" description="Polar residues" evidence="1">
    <location>
        <begin position="1067"/>
        <end position="1076"/>
    </location>
</feature>
<evidence type="ECO:0000313" key="3">
    <source>
        <dbReference type="Proteomes" id="UP001497516"/>
    </source>
</evidence>
<reference evidence="2 3" key="1">
    <citation type="submission" date="2024-04" db="EMBL/GenBank/DDBJ databases">
        <authorList>
            <person name="Fracassetti M."/>
        </authorList>
    </citation>
    <scope>NUCLEOTIDE SEQUENCE [LARGE SCALE GENOMIC DNA]</scope>
</reference>
<feature type="compositionally biased region" description="Basic and acidic residues" evidence="1">
    <location>
        <begin position="412"/>
        <end position="422"/>
    </location>
</feature>
<feature type="compositionally biased region" description="Polar residues" evidence="1">
    <location>
        <begin position="1180"/>
        <end position="1206"/>
    </location>
</feature>
<feature type="region of interest" description="Disordered" evidence="1">
    <location>
        <begin position="996"/>
        <end position="1017"/>
    </location>
</feature>
<feature type="region of interest" description="Disordered" evidence="1">
    <location>
        <begin position="1063"/>
        <end position="1106"/>
    </location>
</feature>
<feature type="compositionally biased region" description="Polar residues" evidence="1">
    <location>
        <begin position="488"/>
        <end position="501"/>
    </location>
</feature>
<evidence type="ECO:0000256" key="1">
    <source>
        <dbReference type="SAM" id="MobiDB-lite"/>
    </source>
</evidence>
<dbReference type="GO" id="GO:0005635">
    <property type="term" value="C:nuclear envelope"/>
    <property type="evidence" value="ECO:0007669"/>
    <property type="project" value="TreeGrafter"/>
</dbReference>
<accession>A0AAV2DKZ5</accession>
<protein>
    <recommendedName>
        <fullName evidence="4">Nuclear pore complex protein NUP1</fullName>
    </recommendedName>
</protein>
<dbReference type="GO" id="GO:0016973">
    <property type="term" value="P:poly(A)+ mRNA export from nucleus"/>
    <property type="evidence" value="ECO:0007669"/>
    <property type="project" value="TreeGrafter"/>
</dbReference>
<feature type="compositionally biased region" description="Polar residues" evidence="1">
    <location>
        <begin position="346"/>
        <end position="356"/>
    </location>
</feature>
<feature type="region of interest" description="Disordered" evidence="1">
    <location>
        <begin position="241"/>
        <end position="283"/>
    </location>
</feature>
<dbReference type="Proteomes" id="UP001497516">
    <property type="component" value="Chromosome 3"/>
</dbReference>
<name>A0AAV2DKZ5_9ROSI</name>
<proteinExistence type="predicted"/>
<feature type="region of interest" description="Disordered" evidence="1">
    <location>
        <begin position="952"/>
        <end position="973"/>
    </location>
</feature>
<feature type="region of interest" description="Disordered" evidence="1">
    <location>
        <begin position="84"/>
        <end position="104"/>
    </location>
</feature>
<feature type="region of interest" description="Disordered" evidence="1">
    <location>
        <begin position="488"/>
        <end position="520"/>
    </location>
</feature>
<feature type="compositionally biased region" description="Pro residues" evidence="1">
    <location>
        <begin position="88"/>
        <end position="98"/>
    </location>
</feature>
<evidence type="ECO:0000313" key="2">
    <source>
        <dbReference type="EMBL" id="CAL1374057.1"/>
    </source>
</evidence>
<dbReference type="EMBL" id="OZ034816">
    <property type="protein sequence ID" value="CAL1374057.1"/>
    <property type="molecule type" value="Genomic_DNA"/>
</dbReference>
<organism evidence="2 3">
    <name type="scientific">Linum trigynum</name>
    <dbReference type="NCBI Taxonomy" id="586398"/>
    <lineage>
        <taxon>Eukaryota</taxon>
        <taxon>Viridiplantae</taxon>
        <taxon>Streptophyta</taxon>
        <taxon>Embryophyta</taxon>
        <taxon>Tracheophyta</taxon>
        <taxon>Spermatophyta</taxon>
        <taxon>Magnoliopsida</taxon>
        <taxon>eudicotyledons</taxon>
        <taxon>Gunneridae</taxon>
        <taxon>Pentapetalae</taxon>
        <taxon>rosids</taxon>
        <taxon>fabids</taxon>
        <taxon>Malpighiales</taxon>
        <taxon>Linaceae</taxon>
        <taxon>Linum</taxon>
    </lineage>
</organism>
<feature type="compositionally biased region" description="Basic and acidic residues" evidence="1">
    <location>
        <begin position="1"/>
        <end position="20"/>
    </location>
</feature>
<feature type="compositionally biased region" description="Basic and acidic residues" evidence="1">
    <location>
        <begin position="503"/>
        <end position="516"/>
    </location>
</feature>
<feature type="compositionally biased region" description="Polar residues" evidence="1">
    <location>
        <begin position="266"/>
        <end position="283"/>
    </location>
</feature>
<keyword evidence="3" id="KW-1185">Reference proteome</keyword>
<gene>
    <name evidence="2" type="ORF">LTRI10_LOCUS15948</name>
</gene>
<feature type="compositionally biased region" description="Polar residues" evidence="1">
    <location>
        <begin position="424"/>
        <end position="438"/>
    </location>
</feature>
<feature type="region of interest" description="Disordered" evidence="1">
    <location>
        <begin position="129"/>
        <end position="150"/>
    </location>
</feature>
<dbReference type="PANTHER" id="PTHR33416">
    <property type="entry name" value="NUCLEAR PORE COMPLEX PROTEIN NUP1"/>
    <property type="match status" value="1"/>
</dbReference>
<dbReference type="PANTHER" id="PTHR33416:SF20">
    <property type="entry name" value="NUCLEAR PORE COMPLEX PROTEIN NUP1"/>
    <property type="match status" value="1"/>
</dbReference>
<dbReference type="GO" id="GO:0071763">
    <property type="term" value="P:nuclear membrane organization"/>
    <property type="evidence" value="ECO:0007669"/>
    <property type="project" value="TreeGrafter"/>
</dbReference>
<feature type="region of interest" description="Disordered" evidence="1">
    <location>
        <begin position="1"/>
        <end position="59"/>
    </location>
</feature>